<dbReference type="EMBL" id="JBHSNW010000007">
    <property type="protein sequence ID" value="MFC5816646.1"/>
    <property type="molecule type" value="Genomic_DNA"/>
</dbReference>
<evidence type="ECO:0000313" key="1">
    <source>
        <dbReference type="EMBL" id="MFC5816646.1"/>
    </source>
</evidence>
<comment type="caution">
    <text evidence="1">The sequence shown here is derived from an EMBL/GenBank/DDBJ whole genome shotgun (WGS) entry which is preliminary data.</text>
</comment>
<evidence type="ECO:0008006" key="3">
    <source>
        <dbReference type="Google" id="ProtNLM"/>
    </source>
</evidence>
<dbReference type="Proteomes" id="UP001596096">
    <property type="component" value="Unassembled WGS sequence"/>
</dbReference>
<dbReference type="RefSeq" id="WP_219549225.1">
    <property type="nucleotide sequence ID" value="NZ_JAHKRN010000045.1"/>
</dbReference>
<keyword evidence="2" id="KW-1185">Reference proteome</keyword>
<proteinExistence type="predicted"/>
<accession>A0ABW1BTQ9</accession>
<gene>
    <name evidence="1" type="ORF">ACFPUY_16235</name>
</gene>
<reference evidence="2" key="1">
    <citation type="journal article" date="2019" name="Int. J. Syst. Evol. Microbiol.">
        <title>The Global Catalogue of Microorganisms (GCM) 10K type strain sequencing project: providing services to taxonomists for standard genome sequencing and annotation.</title>
        <authorList>
            <consortium name="The Broad Institute Genomics Platform"/>
            <consortium name="The Broad Institute Genome Sequencing Center for Infectious Disease"/>
            <person name="Wu L."/>
            <person name="Ma J."/>
        </authorList>
    </citation>
    <scope>NUCLEOTIDE SEQUENCE [LARGE SCALE GENOMIC DNA]</scope>
    <source>
        <strain evidence="2">CGMCC 4.7106</strain>
    </source>
</reference>
<organism evidence="1 2">
    <name type="scientific">Nonomuraea harbinensis</name>
    <dbReference type="NCBI Taxonomy" id="1286938"/>
    <lineage>
        <taxon>Bacteria</taxon>
        <taxon>Bacillati</taxon>
        <taxon>Actinomycetota</taxon>
        <taxon>Actinomycetes</taxon>
        <taxon>Streptosporangiales</taxon>
        <taxon>Streptosporangiaceae</taxon>
        <taxon>Nonomuraea</taxon>
    </lineage>
</organism>
<name>A0ABW1BTQ9_9ACTN</name>
<evidence type="ECO:0000313" key="2">
    <source>
        <dbReference type="Proteomes" id="UP001596096"/>
    </source>
</evidence>
<protein>
    <recommendedName>
        <fullName evidence="3">EF-hand domain-containing protein</fullName>
    </recommendedName>
</protein>
<sequence length="735" mass="79671">MNGFSGVKQAEFDTMASKHTQAAGQLEELAQKLHRELQGAGLDTAPASRLRKLAAQVTTQAEDLRRRQKLVHELQRQKVAFGRSTPAGNYVELPDRLEAAKGLLDGTLAGRAASKVADGDEKALAELEKYASRTGDSEFVKAFLGTIGARGVTRMSGSLATMLRDAVTRGDSDRKNRLSTSGRNVLSTLSTALAKGTNPKDPAYQGDDFLEDLVKEGRAQHGADGRKYLGYQAQALIWRAHDGEPPYSKEFMEVVGRDVIVYEREQREDTWAASKDWLGRTFGTGAQVPIVDLAGSLSLGALLRPGAPTKGPVMQKSSSMVENLFHAAKSSREASHALLDHTPPGWDESVLHYLLTTRWGASQYLDDYEPINEMLITATTGQDATSYKLAARVTKILSNEARAAFQSNGEQLEIKDREVFYKYAPLSYALSRAISANIDQLSELYLNHATWDGVAPEDMSYALVLAGSNNKGFEALVRAQTEHMRAALNGAPPVGLNASNAKRFGFSPADVERFDLNGNGYVDKSDTIQFLKDRAAEEATPFNQIVETRRQALIAQGLDDKKADEELKGMVADAIGLLPVPGAKQAGTLAAGTFGELIGKGYEHLAGVGYDKLGEQVALRMSADGRDLDETYRTLADNRLGTERLAEQMLATSLLTKGALDGLDLEGGSFTTGNPPRIKPFSTMSTHEYSQYLAWARTAGGSSEIISSFENSFRQPSKVHDYLDLDNDSSSGGGT</sequence>